<proteinExistence type="predicted"/>
<evidence type="ECO:0000313" key="1">
    <source>
        <dbReference type="EMBL" id="CAB4167431.1"/>
    </source>
</evidence>
<gene>
    <name evidence="1" type="ORF">UFOVP861_22</name>
</gene>
<name>A0A6J5PDA4_9CAUD</name>
<protein>
    <submittedName>
        <fullName evidence="1">Uncharacterized protein</fullName>
    </submittedName>
</protein>
<accession>A0A6J5PDA4</accession>
<organism evidence="1">
    <name type="scientific">uncultured Caudovirales phage</name>
    <dbReference type="NCBI Taxonomy" id="2100421"/>
    <lineage>
        <taxon>Viruses</taxon>
        <taxon>Duplodnaviria</taxon>
        <taxon>Heunggongvirae</taxon>
        <taxon>Uroviricota</taxon>
        <taxon>Caudoviricetes</taxon>
        <taxon>Peduoviridae</taxon>
        <taxon>Maltschvirus</taxon>
        <taxon>Maltschvirus maltsch</taxon>
    </lineage>
</organism>
<dbReference type="EMBL" id="LR796810">
    <property type="protein sequence ID" value="CAB4167431.1"/>
    <property type="molecule type" value="Genomic_DNA"/>
</dbReference>
<reference evidence="1" key="1">
    <citation type="submission" date="2020-04" db="EMBL/GenBank/DDBJ databases">
        <authorList>
            <person name="Chiriac C."/>
            <person name="Salcher M."/>
            <person name="Ghai R."/>
            <person name="Kavagutti S V."/>
        </authorList>
    </citation>
    <scope>NUCLEOTIDE SEQUENCE</scope>
</reference>
<sequence length="185" mass="20722">MQISTSAQSLIDTVKTCKGQFVRVEYKTTVKLAAAHKNVQVIKHVEGIFRTGIDYAHKASVQAAIASGERGEVQSLPWGEWAVFPWIIAHKGAEYVRLYPVQSQHCTTRYEILKDGVPQSAILGTSIKEQVSEYLTPAEKEKLLNPDSDRAPLECITKKIEDVKIIGCWHNETSQEIIDAEQGEW</sequence>